<protein>
    <submittedName>
        <fullName evidence="2">NUDIX hydrolase</fullName>
    </submittedName>
</protein>
<feature type="domain" description="Nudix hydrolase" evidence="1">
    <location>
        <begin position="3"/>
        <end position="108"/>
    </location>
</feature>
<dbReference type="Gene3D" id="3.90.79.10">
    <property type="entry name" value="Nucleoside Triphosphate Pyrophosphohydrolase"/>
    <property type="match status" value="1"/>
</dbReference>
<dbReference type="PROSITE" id="PS51462">
    <property type="entry name" value="NUDIX"/>
    <property type="match status" value="1"/>
</dbReference>
<dbReference type="GO" id="GO:0016787">
    <property type="term" value="F:hydrolase activity"/>
    <property type="evidence" value="ECO:0007669"/>
    <property type="project" value="UniProtKB-KW"/>
</dbReference>
<name>A0ABX0JF45_9BACL</name>
<dbReference type="SUPFAM" id="SSF55811">
    <property type="entry name" value="Nudix"/>
    <property type="match status" value="1"/>
</dbReference>
<proteinExistence type="predicted"/>
<gene>
    <name evidence="2" type="ORF">G9U52_32550</name>
</gene>
<keyword evidence="3" id="KW-1185">Reference proteome</keyword>
<evidence type="ECO:0000313" key="3">
    <source>
        <dbReference type="Proteomes" id="UP001165962"/>
    </source>
</evidence>
<dbReference type="Pfam" id="PF00293">
    <property type="entry name" value="NUDIX"/>
    <property type="match status" value="1"/>
</dbReference>
<keyword evidence="2" id="KW-0378">Hydrolase</keyword>
<dbReference type="Proteomes" id="UP001165962">
    <property type="component" value="Unassembled WGS sequence"/>
</dbReference>
<dbReference type="EMBL" id="JAAOIW010000019">
    <property type="protein sequence ID" value="NHN34523.1"/>
    <property type="molecule type" value="Genomic_DNA"/>
</dbReference>
<evidence type="ECO:0000259" key="1">
    <source>
        <dbReference type="PROSITE" id="PS51462"/>
    </source>
</evidence>
<reference evidence="2" key="1">
    <citation type="submission" date="2020-03" db="EMBL/GenBank/DDBJ databases">
        <title>Draft sequencing of Paenibacilllus sp. S3N08.</title>
        <authorList>
            <person name="Kim D.-U."/>
        </authorList>
    </citation>
    <scope>NUCLEOTIDE SEQUENCE</scope>
    <source>
        <strain evidence="2">S3N08</strain>
    </source>
</reference>
<comment type="caution">
    <text evidence="2">The sequence shown here is derived from an EMBL/GenBank/DDBJ whole genome shotgun (WGS) entry which is preliminary data.</text>
</comment>
<dbReference type="InterPro" id="IPR000086">
    <property type="entry name" value="NUDIX_hydrolase_dom"/>
</dbReference>
<evidence type="ECO:0000313" key="2">
    <source>
        <dbReference type="EMBL" id="NHN34523.1"/>
    </source>
</evidence>
<dbReference type="RefSeq" id="WP_166155543.1">
    <property type="nucleotide sequence ID" value="NZ_JAAOIW010000019.1"/>
</dbReference>
<organism evidence="2 3">
    <name type="scientific">Paenibacillus agricola</name>
    <dbReference type="NCBI Taxonomy" id="2716264"/>
    <lineage>
        <taxon>Bacteria</taxon>
        <taxon>Bacillati</taxon>
        <taxon>Bacillota</taxon>
        <taxon>Bacilli</taxon>
        <taxon>Bacillales</taxon>
        <taxon>Paenibacillaceae</taxon>
        <taxon>Paenibacillus</taxon>
    </lineage>
</organism>
<accession>A0ABX0JF45</accession>
<sequence length="108" mass="12614">MITLRRAVAFLFHENQLLFMQKENKNSFLSGMVIPIGGHLEQHEISIPKEACLREIEDETGLTKDDLSYLNLKYIVLRIKDTEIRIQYVYFGNVKHTNVVDSEEGRLF</sequence>
<dbReference type="InterPro" id="IPR015797">
    <property type="entry name" value="NUDIX_hydrolase-like_dom_sf"/>
</dbReference>